<dbReference type="GO" id="GO:0016987">
    <property type="term" value="F:sigma factor activity"/>
    <property type="evidence" value="ECO:0007669"/>
    <property type="project" value="UniProtKB-KW"/>
</dbReference>
<dbReference type="GO" id="GO:0003677">
    <property type="term" value="F:DNA binding"/>
    <property type="evidence" value="ECO:0007669"/>
    <property type="project" value="UniProtKB-KW"/>
</dbReference>
<dbReference type="NCBIfam" id="TIGR02937">
    <property type="entry name" value="sigma70-ECF"/>
    <property type="match status" value="1"/>
</dbReference>
<dbReference type="InterPro" id="IPR014284">
    <property type="entry name" value="RNA_pol_sigma-70_dom"/>
</dbReference>
<dbReference type="PANTHER" id="PTHR43133">
    <property type="entry name" value="RNA POLYMERASE ECF-TYPE SIGMA FACTO"/>
    <property type="match status" value="1"/>
</dbReference>
<dbReference type="PANTHER" id="PTHR43133:SF8">
    <property type="entry name" value="RNA POLYMERASE SIGMA FACTOR HI_1459-RELATED"/>
    <property type="match status" value="1"/>
</dbReference>
<protein>
    <submittedName>
        <fullName evidence="6">RNA polymerase sigma factor (Sigma-70 family)</fullName>
    </submittedName>
</protein>
<keyword evidence="3" id="KW-0238">DNA-binding</keyword>
<evidence type="ECO:0000256" key="1">
    <source>
        <dbReference type="ARBA" id="ARBA00023015"/>
    </source>
</evidence>
<keyword evidence="7" id="KW-1185">Reference proteome</keyword>
<proteinExistence type="predicted"/>
<evidence type="ECO:0000313" key="7">
    <source>
        <dbReference type="Proteomes" id="UP000245959"/>
    </source>
</evidence>
<dbReference type="Gene3D" id="1.10.1740.10">
    <property type="match status" value="1"/>
</dbReference>
<reference evidence="6 7" key="1">
    <citation type="submission" date="2018-04" db="EMBL/GenBank/DDBJ databases">
        <title>Genomic Encyclopedia of Type Strains, Phase IV (KMG-IV): sequencing the most valuable type-strain genomes for metagenomic binning, comparative biology and taxonomic classification.</title>
        <authorList>
            <person name="Goeker M."/>
        </authorList>
    </citation>
    <scope>NUCLEOTIDE SEQUENCE [LARGE SCALE GENOMIC DNA]</scope>
    <source>
        <strain evidence="6 7">DSM 14823</strain>
    </source>
</reference>
<evidence type="ECO:0000259" key="5">
    <source>
        <dbReference type="Pfam" id="PF04542"/>
    </source>
</evidence>
<dbReference type="Pfam" id="PF04542">
    <property type="entry name" value="Sigma70_r2"/>
    <property type="match status" value="1"/>
</dbReference>
<sequence length="216" mass="24745">MLTNSKRSSSLKYPETSQTLLEKMTGGDEVSWEEFIARYSEIIISLGRLKGLTDTECDDLLQEVMFRFFQNSKTFVFDPGIARFRTYFGRIIHGKIIDILRKRPPVSQSVETLPEDPADADDGPDDILNTALLYEWRALILHDAMELLRKEVEPITYCAFELYMVQEMPIDQVISQLGITKNQVYIARTRCVQKLKHIIAEINAADPTLELPENGI</sequence>
<dbReference type="AlphaFoldDB" id="A0A2U1AUA3"/>
<dbReference type="InterPro" id="IPR039425">
    <property type="entry name" value="RNA_pol_sigma-70-like"/>
</dbReference>
<evidence type="ECO:0000256" key="3">
    <source>
        <dbReference type="ARBA" id="ARBA00023125"/>
    </source>
</evidence>
<evidence type="ECO:0000256" key="4">
    <source>
        <dbReference type="ARBA" id="ARBA00023163"/>
    </source>
</evidence>
<dbReference type="SUPFAM" id="SSF88946">
    <property type="entry name" value="Sigma2 domain of RNA polymerase sigma factors"/>
    <property type="match status" value="1"/>
</dbReference>
<evidence type="ECO:0000256" key="2">
    <source>
        <dbReference type="ARBA" id="ARBA00023082"/>
    </source>
</evidence>
<dbReference type="EMBL" id="QEKH01000018">
    <property type="protein sequence ID" value="PVY40006.1"/>
    <property type="molecule type" value="Genomic_DNA"/>
</dbReference>
<dbReference type="InterPro" id="IPR007627">
    <property type="entry name" value="RNA_pol_sigma70_r2"/>
</dbReference>
<dbReference type="OrthoDB" id="258490at2"/>
<accession>A0A2U1AUA3</accession>
<comment type="caution">
    <text evidence="6">The sequence shown here is derived from an EMBL/GenBank/DDBJ whole genome shotgun (WGS) entry which is preliminary data.</text>
</comment>
<name>A0A2U1AUA3_9BACT</name>
<gene>
    <name evidence="6" type="ORF">C8D82_1185</name>
</gene>
<keyword evidence="4" id="KW-0804">Transcription</keyword>
<dbReference type="InterPro" id="IPR013325">
    <property type="entry name" value="RNA_pol_sigma_r2"/>
</dbReference>
<dbReference type="GO" id="GO:0006352">
    <property type="term" value="P:DNA-templated transcription initiation"/>
    <property type="evidence" value="ECO:0007669"/>
    <property type="project" value="InterPro"/>
</dbReference>
<evidence type="ECO:0000313" key="6">
    <source>
        <dbReference type="EMBL" id="PVY40006.1"/>
    </source>
</evidence>
<dbReference type="Proteomes" id="UP000245959">
    <property type="component" value="Unassembled WGS sequence"/>
</dbReference>
<organism evidence="6 7">
    <name type="scientific">Victivallis vadensis</name>
    <dbReference type="NCBI Taxonomy" id="172901"/>
    <lineage>
        <taxon>Bacteria</taxon>
        <taxon>Pseudomonadati</taxon>
        <taxon>Lentisphaerota</taxon>
        <taxon>Lentisphaeria</taxon>
        <taxon>Victivallales</taxon>
        <taxon>Victivallaceae</taxon>
        <taxon>Victivallis</taxon>
    </lineage>
</organism>
<keyword evidence="1" id="KW-0805">Transcription regulation</keyword>
<feature type="domain" description="RNA polymerase sigma-70 region 2" evidence="5">
    <location>
        <begin position="55"/>
        <end position="103"/>
    </location>
</feature>
<keyword evidence="2" id="KW-0731">Sigma factor</keyword>